<organism evidence="1 2">
    <name type="scientific">Bacteroides fragilis (strain ATCC 25285 / DSM 2151 / CCUG 4856 / JCM 11019 / LMG 10263 / NCTC 9343 / Onslow / VPI 2553 / EN-2)</name>
    <dbReference type="NCBI Taxonomy" id="272559"/>
    <lineage>
        <taxon>Bacteria</taxon>
        <taxon>Pseudomonadati</taxon>
        <taxon>Bacteroidota</taxon>
        <taxon>Bacteroidia</taxon>
        <taxon>Bacteroidales</taxon>
        <taxon>Bacteroidaceae</taxon>
        <taxon>Bacteroides</taxon>
    </lineage>
</organism>
<name>Q5LEC1_BACFN</name>
<evidence type="ECO:0000313" key="1">
    <source>
        <dbReference type="EMBL" id="CAH07530.1"/>
    </source>
</evidence>
<gene>
    <name evidence="1" type="ORF">BF9343_1749</name>
</gene>
<proteinExistence type="predicted"/>
<dbReference type="HOGENOM" id="CLU_3058480_0_0_10"/>
<evidence type="ECO:0000313" key="2">
    <source>
        <dbReference type="Proteomes" id="UP000006731"/>
    </source>
</evidence>
<accession>Q5LEC1</accession>
<dbReference type="AlphaFoldDB" id="Q5LEC1"/>
<keyword evidence="2" id="KW-1185">Reference proteome</keyword>
<protein>
    <submittedName>
        <fullName evidence="1">Uncharacterized protein</fullName>
    </submittedName>
</protein>
<dbReference type="Proteomes" id="UP000006731">
    <property type="component" value="Chromosome"/>
</dbReference>
<sequence>MKHNLIQAMGTLGRYLSQGTGTTDSVFNRHSIFNSVVQDTLEGKIYDNKSITA</sequence>
<dbReference type="KEGG" id="bfs:BF9343_1749"/>
<reference evidence="1 2" key="1">
    <citation type="journal article" date="2005" name="Science">
        <title>Extensive DNA inversions in the B. fragilis genome control variable gene expression.</title>
        <authorList>
            <person name="Cerdeno-Tarraga A.M."/>
            <person name="Patrick S."/>
            <person name="Crosmann L."/>
            <person name="Blakely G."/>
            <person name="Abratt V."/>
            <person name="Lennard N."/>
            <person name="Duerden B."/>
            <person name="Poxton I."/>
            <person name="Harris B."/>
            <person name="Quail M.A."/>
            <person name="Barron A."/>
            <person name="Clarck L."/>
            <person name="Corton C."/>
            <person name="Doggett J."/>
            <person name="Holden M.T.G."/>
            <person name="Larke N."/>
            <person name="Line A."/>
            <person name="Lord A."/>
            <person name="Norbertczak H."/>
            <person name="Ormond D."/>
            <person name="Price C."/>
            <person name="Rabbinowitsch E."/>
            <person name="Woodward J."/>
            <person name="Barrel B.G."/>
            <person name="Parkhill J."/>
        </authorList>
    </citation>
    <scope>NUCLEOTIDE SEQUENCE [LARGE SCALE GENOMIC DNA]</scope>
    <source>
        <strain evidence="2">ATCC 25285 / DSM 2151 / CCUG 4856 / JCM 11019 / LMG 10263 / NCTC 9343 / Onslow / VPI 2553 / EN-2</strain>
    </source>
</reference>
<dbReference type="EMBL" id="CR626927">
    <property type="protein sequence ID" value="CAH07530.1"/>
    <property type="molecule type" value="Genomic_DNA"/>
</dbReference>
<dbReference type="PaxDb" id="272559-BF9343_1749"/>